<evidence type="ECO:0000256" key="1">
    <source>
        <dbReference type="ARBA" id="ARBA00004141"/>
    </source>
</evidence>
<dbReference type="EMBL" id="CAJVPI010000060">
    <property type="protein sequence ID" value="CAG8469752.1"/>
    <property type="molecule type" value="Genomic_DNA"/>
</dbReference>
<dbReference type="Proteomes" id="UP000789739">
    <property type="component" value="Unassembled WGS sequence"/>
</dbReference>
<keyword evidence="9" id="KW-1185">Reference proteome</keyword>
<evidence type="ECO:0000256" key="5">
    <source>
        <dbReference type="ARBA" id="ARBA00022989"/>
    </source>
</evidence>
<keyword evidence="5 7" id="KW-1133">Transmembrane helix</keyword>
<feature type="transmembrane region" description="Helical" evidence="7">
    <location>
        <begin position="137"/>
        <end position="163"/>
    </location>
</feature>
<dbReference type="InterPro" id="IPR004923">
    <property type="entry name" value="FTR1/Fip1/EfeU"/>
</dbReference>
<comment type="subcellular location">
    <subcellularLocation>
        <location evidence="1">Membrane</location>
        <topology evidence="1">Multi-pass membrane protein</topology>
    </subcellularLocation>
</comment>
<feature type="transmembrane region" description="Helical" evidence="7">
    <location>
        <begin position="267"/>
        <end position="285"/>
    </location>
</feature>
<feature type="transmembrane region" description="Helical" evidence="7">
    <location>
        <begin position="52"/>
        <end position="73"/>
    </location>
</feature>
<dbReference type="PANTHER" id="PTHR31632">
    <property type="entry name" value="IRON TRANSPORTER FTH1"/>
    <property type="match status" value="1"/>
</dbReference>
<comment type="caution">
    <text evidence="8">The sequence shown here is derived from an EMBL/GenBank/DDBJ whole genome shotgun (WGS) entry which is preliminary data.</text>
</comment>
<dbReference type="GO" id="GO:0033573">
    <property type="term" value="C:high-affinity iron permease complex"/>
    <property type="evidence" value="ECO:0007669"/>
    <property type="project" value="InterPro"/>
</dbReference>
<reference evidence="8" key="1">
    <citation type="submission" date="2021-06" db="EMBL/GenBank/DDBJ databases">
        <authorList>
            <person name="Kallberg Y."/>
            <person name="Tangrot J."/>
            <person name="Rosling A."/>
        </authorList>
    </citation>
    <scope>NUCLEOTIDE SEQUENCE</scope>
    <source>
        <strain evidence="8">BR232B</strain>
    </source>
</reference>
<keyword evidence="4 7" id="KW-0812">Transmembrane</keyword>
<evidence type="ECO:0000256" key="3">
    <source>
        <dbReference type="ARBA" id="ARBA00022496"/>
    </source>
</evidence>
<feature type="transmembrane region" description="Helical" evidence="7">
    <location>
        <begin position="12"/>
        <end position="32"/>
    </location>
</feature>
<evidence type="ECO:0000256" key="4">
    <source>
        <dbReference type="ARBA" id="ARBA00022692"/>
    </source>
</evidence>
<dbReference type="Pfam" id="PF03239">
    <property type="entry name" value="FTR1"/>
    <property type="match status" value="1"/>
</dbReference>
<proteinExistence type="inferred from homology"/>
<dbReference type="AlphaFoldDB" id="A0A9N8W3J5"/>
<keyword evidence="3" id="KW-0408">Iron</keyword>
<evidence type="ECO:0000313" key="9">
    <source>
        <dbReference type="Proteomes" id="UP000789739"/>
    </source>
</evidence>
<evidence type="ECO:0000313" key="8">
    <source>
        <dbReference type="EMBL" id="CAG8469752.1"/>
    </source>
</evidence>
<evidence type="ECO:0000256" key="7">
    <source>
        <dbReference type="SAM" id="Phobius"/>
    </source>
</evidence>
<gene>
    <name evidence="8" type="ORF">PBRASI_LOCUS1011</name>
</gene>
<evidence type="ECO:0000256" key="2">
    <source>
        <dbReference type="ARBA" id="ARBA00008333"/>
    </source>
</evidence>
<sequence>MVYLFDVPAFFILFRETAETCVILAVLLSIVVKLVPEDNPQLRKKLKRQIWIGTALGLVVTLVLGAIFVAIFYTIASNLWANSEAIWEGVFSLLAAIVTLIMAFGMIRVKQWKTKWEGKLNDATERYLNRHKRGEKWAMILLPFTVVAREGLESFVFIAGIGFDKPASGLPIPVFTGIICGIAVGYLIYRGSNAVSLNIFFGVMTVLLFFISSGLFSGAVFEFSEAAGRPVKVLWDTKCCDPETNSGWSVLHALFGWRDVATLDTTLAYIAWWVLIAIGLVIVHYKNKRETIDVTGEIENEGKSETRDNVV</sequence>
<protein>
    <submittedName>
        <fullName evidence="8">8254_t:CDS:1</fullName>
    </submittedName>
</protein>
<feature type="transmembrane region" description="Helical" evidence="7">
    <location>
        <begin position="85"/>
        <end position="107"/>
    </location>
</feature>
<keyword evidence="3" id="KW-0813">Transport</keyword>
<keyword evidence="3" id="KW-0410">Iron transport</keyword>
<dbReference type="PANTHER" id="PTHR31632:SF2">
    <property type="entry name" value="PLASMA MEMBRANE IRON PERMEASE"/>
    <property type="match status" value="1"/>
</dbReference>
<name>A0A9N8W3J5_9GLOM</name>
<dbReference type="GO" id="GO:0015093">
    <property type="term" value="F:ferrous iron transmembrane transporter activity"/>
    <property type="evidence" value="ECO:0007669"/>
    <property type="project" value="TreeGrafter"/>
</dbReference>
<keyword evidence="3" id="KW-0406">Ion transport</keyword>
<organism evidence="8 9">
    <name type="scientific">Paraglomus brasilianum</name>
    <dbReference type="NCBI Taxonomy" id="144538"/>
    <lineage>
        <taxon>Eukaryota</taxon>
        <taxon>Fungi</taxon>
        <taxon>Fungi incertae sedis</taxon>
        <taxon>Mucoromycota</taxon>
        <taxon>Glomeromycotina</taxon>
        <taxon>Glomeromycetes</taxon>
        <taxon>Paraglomerales</taxon>
        <taxon>Paraglomeraceae</taxon>
        <taxon>Paraglomus</taxon>
    </lineage>
</organism>
<accession>A0A9N8W3J5</accession>
<evidence type="ECO:0000256" key="6">
    <source>
        <dbReference type="ARBA" id="ARBA00023136"/>
    </source>
</evidence>
<feature type="transmembrane region" description="Helical" evidence="7">
    <location>
        <begin position="201"/>
        <end position="221"/>
    </location>
</feature>
<dbReference type="OrthoDB" id="4364at2759"/>
<feature type="transmembrane region" description="Helical" evidence="7">
    <location>
        <begin position="169"/>
        <end position="189"/>
    </location>
</feature>
<comment type="similarity">
    <text evidence="2">Belongs to the oxidase-dependent Fe transporter (OFeT) (TC 9.A.10.1) family.</text>
</comment>
<keyword evidence="6 7" id="KW-0472">Membrane</keyword>